<feature type="compositionally biased region" description="Basic residues" evidence="1">
    <location>
        <begin position="1"/>
        <end position="16"/>
    </location>
</feature>
<dbReference type="Proteomes" id="UP000594262">
    <property type="component" value="Unplaced"/>
</dbReference>
<dbReference type="PANTHER" id="PTHR11949">
    <property type="entry name" value="INTERFERON REGULATORY FACTOR"/>
    <property type="match status" value="1"/>
</dbReference>
<dbReference type="PRINTS" id="PR00267">
    <property type="entry name" value="INTFRNREGFCT"/>
</dbReference>
<organism evidence="3 4">
    <name type="scientific">Clytia hemisphaerica</name>
    <dbReference type="NCBI Taxonomy" id="252671"/>
    <lineage>
        <taxon>Eukaryota</taxon>
        <taxon>Metazoa</taxon>
        <taxon>Cnidaria</taxon>
        <taxon>Hydrozoa</taxon>
        <taxon>Hydroidolina</taxon>
        <taxon>Leptothecata</taxon>
        <taxon>Obeliida</taxon>
        <taxon>Clytiidae</taxon>
        <taxon>Clytia</taxon>
    </lineage>
</organism>
<feature type="region of interest" description="Disordered" evidence="1">
    <location>
        <begin position="180"/>
        <end position="283"/>
    </location>
</feature>
<dbReference type="InterPro" id="IPR001346">
    <property type="entry name" value="Interferon_reg_fact_DNA-bd_dom"/>
</dbReference>
<dbReference type="GO" id="GO:0002376">
    <property type="term" value="P:immune system process"/>
    <property type="evidence" value="ECO:0007669"/>
    <property type="project" value="TreeGrafter"/>
</dbReference>
<dbReference type="CDD" id="cd00103">
    <property type="entry name" value="IRF"/>
    <property type="match status" value="1"/>
</dbReference>
<dbReference type="PROSITE" id="PS51507">
    <property type="entry name" value="IRF_2"/>
    <property type="match status" value="1"/>
</dbReference>
<evidence type="ECO:0000256" key="1">
    <source>
        <dbReference type="SAM" id="MobiDB-lite"/>
    </source>
</evidence>
<dbReference type="Pfam" id="PF00605">
    <property type="entry name" value="IRF"/>
    <property type="match status" value="1"/>
</dbReference>
<evidence type="ECO:0000313" key="4">
    <source>
        <dbReference type="Proteomes" id="UP000594262"/>
    </source>
</evidence>
<proteinExistence type="predicted"/>
<name>A0A7M5VCK0_9CNID</name>
<feature type="region of interest" description="Disordered" evidence="1">
    <location>
        <begin position="1"/>
        <end position="39"/>
    </location>
</feature>
<dbReference type="GO" id="GO:0000978">
    <property type="term" value="F:RNA polymerase II cis-regulatory region sequence-specific DNA binding"/>
    <property type="evidence" value="ECO:0007669"/>
    <property type="project" value="TreeGrafter"/>
</dbReference>
<keyword evidence="4" id="KW-1185">Reference proteome</keyword>
<dbReference type="OrthoDB" id="6538197at2759"/>
<feature type="compositionally biased region" description="Polar residues" evidence="1">
    <location>
        <begin position="19"/>
        <end position="29"/>
    </location>
</feature>
<dbReference type="AlphaFoldDB" id="A0A7M5VCK0"/>
<evidence type="ECO:0000313" key="3">
    <source>
        <dbReference type="EnsemblMetazoa" id="CLYHEMP010365.1"/>
    </source>
</evidence>
<dbReference type="GO" id="GO:0005634">
    <property type="term" value="C:nucleus"/>
    <property type="evidence" value="ECO:0007669"/>
    <property type="project" value="TreeGrafter"/>
</dbReference>
<dbReference type="SMART" id="SM00348">
    <property type="entry name" value="IRF"/>
    <property type="match status" value="1"/>
</dbReference>
<feature type="domain" description="IRF tryptophan pentad repeat" evidence="2">
    <location>
        <begin position="52"/>
        <end position="160"/>
    </location>
</feature>
<dbReference type="EnsemblMetazoa" id="CLYHEMT010365.1">
    <property type="protein sequence ID" value="CLYHEMP010365.1"/>
    <property type="gene ID" value="CLYHEMG010365"/>
</dbReference>
<dbReference type="InterPro" id="IPR036390">
    <property type="entry name" value="WH_DNA-bd_sf"/>
</dbReference>
<sequence>MKRINKKRMPSRRTINRRLLSTQSHSISPAVSPAKQRPKLRLPTLKINKDCRLNLPSWIKEQIQNDEYSGLRWVDEKKGHFLVSWKHASRQGWLEEEDGRLFKDWALYTGVYKPGRDDPNPKQWKANFRCALNASAAITSVKGCGKTNGKDAHRVFKLDKTYGGFVTKRNKGQRLKLNTKILSSSSQSSKSINKTEPDGDIIPSPTSSTSSSDSSSSFPTIHGIKSEPMEDQDFPQGCQETTIRLPKNEVDDLEDVKPTLTLNMKDTNRKSSKSSSKKRLDNKEFKSLLERSRLYPPFQQLQRFCQMQSMAMNPAQQYSFPTNNNQQNHSILNSIMYSNLFNNGYNLNTSSSSTSSPWRYSSTQQEDQLRSMHENFEIMLQAANELEASTRRNENVDDDEANDIFKDISMRSCSPVSISSSISTEDLEKLLMETQSNTIEDDDIACYGVKTETEVSSCITTSADPYLSVTNASTTFSDDIRTSLMSQVDI</sequence>
<protein>
    <recommendedName>
        <fullName evidence="2">IRF tryptophan pentad repeat domain-containing protein</fullName>
    </recommendedName>
</protein>
<dbReference type="InterPro" id="IPR036388">
    <property type="entry name" value="WH-like_DNA-bd_sf"/>
</dbReference>
<dbReference type="SUPFAM" id="SSF46785">
    <property type="entry name" value="Winged helix' DNA-binding domain"/>
    <property type="match status" value="1"/>
</dbReference>
<dbReference type="GO" id="GO:0000981">
    <property type="term" value="F:DNA-binding transcription factor activity, RNA polymerase II-specific"/>
    <property type="evidence" value="ECO:0007669"/>
    <property type="project" value="TreeGrafter"/>
</dbReference>
<dbReference type="PANTHER" id="PTHR11949:SF17">
    <property type="entry name" value="IRF TRYPTOPHAN PENTAD REPEAT DOMAIN-CONTAINING PROTEIN"/>
    <property type="match status" value="1"/>
</dbReference>
<dbReference type="Gene3D" id="1.10.10.10">
    <property type="entry name" value="Winged helix-like DNA-binding domain superfamily/Winged helix DNA-binding domain"/>
    <property type="match status" value="1"/>
</dbReference>
<evidence type="ECO:0000259" key="2">
    <source>
        <dbReference type="PROSITE" id="PS51507"/>
    </source>
</evidence>
<accession>A0A7M5VCK0</accession>
<reference evidence="3" key="1">
    <citation type="submission" date="2021-01" db="UniProtKB">
        <authorList>
            <consortium name="EnsemblMetazoa"/>
        </authorList>
    </citation>
    <scope>IDENTIFICATION</scope>
</reference>
<feature type="compositionally biased region" description="Low complexity" evidence="1">
    <location>
        <begin position="200"/>
        <end position="217"/>
    </location>
</feature>